<evidence type="ECO:0000256" key="2">
    <source>
        <dbReference type="ARBA" id="ARBA00023015"/>
    </source>
</evidence>
<dbReference type="GO" id="GO:0005634">
    <property type="term" value="C:nucleus"/>
    <property type="evidence" value="ECO:0007669"/>
    <property type="project" value="UniProtKB-SubCell"/>
</dbReference>
<dbReference type="Proteomes" id="UP000596660">
    <property type="component" value="Unplaced"/>
</dbReference>
<comment type="subcellular location">
    <subcellularLocation>
        <location evidence="1 5">Nucleus</location>
    </subcellularLocation>
</comment>
<dbReference type="GO" id="GO:0046983">
    <property type="term" value="F:protein dimerization activity"/>
    <property type="evidence" value="ECO:0007669"/>
    <property type="project" value="InterPro"/>
</dbReference>
<dbReference type="SUPFAM" id="SSF47459">
    <property type="entry name" value="HLH, helix-loop-helix DNA-binding domain"/>
    <property type="match status" value="1"/>
</dbReference>
<dbReference type="InterPro" id="IPR025610">
    <property type="entry name" value="MYC/MYB_N"/>
</dbReference>
<dbReference type="PROSITE" id="PS50888">
    <property type="entry name" value="BHLH"/>
    <property type="match status" value="1"/>
</dbReference>
<keyword evidence="4 5" id="KW-0539">Nucleus</keyword>
<keyword evidence="9" id="KW-1185">Reference proteome</keyword>
<evidence type="ECO:0000256" key="4">
    <source>
        <dbReference type="ARBA" id="ARBA00023242"/>
    </source>
</evidence>
<proteinExistence type="predicted"/>
<dbReference type="EnsemblPlants" id="AUR62013022-RA">
    <property type="protein sequence ID" value="AUR62013022-RA:cds"/>
    <property type="gene ID" value="AUR62013022"/>
</dbReference>
<protein>
    <recommendedName>
        <fullName evidence="5">Transcription factor</fullName>
        <shortName evidence="5">bHLH transcription factor</shortName>
    </recommendedName>
    <alternativeName>
        <fullName evidence="5">Basic helix-loop-helix protein</fullName>
    </alternativeName>
</protein>
<feature type="region of interest" description="Disordered" evidence="6">
    <location>
        <begin position="278"/>
        <end position="330"/>
    </location>
</feature>
<dbReference type="PANTHER" id="PTHR11514">
    <property type="entry name" value="MYC"/>
    <property type="match status" value="1"/>
</dbReference>
<evidence type="ECO:0000256" key="1">
    <source>
        <dbReference type="ARBA" id="ARBA00004123"/>
    </source>
</evidence>
<evidence type="ECO:0000313" key="9">
    <source>
        <dbReference type="Proteomes" id="UP000596660"/>
    </source>
</evidence>
<evidence type="ECO:0000259" key="7">
    <source>
        <dbReference type="PROSITE" id="PS50888"/>
    </source>
</evidence>
<evidence type="ECO:0000256" key="5">
    <source>
        <dbReference type="RuleBase" id="RU369104"/>
    </source>
</evidence>
<sequence>MSIVSSPMDSLRQLVNSKTWDYCVLWKLSEDQRFLEFMDSCCAGSEGIMENNGNTVGEELLFPCRDMTFQHMRTRSCELLAQLPSSHPLDGMNMEILISNQPKWLNFSNVSDINVNEVSIGTKLLIPIPGGLAELFAAKQINEDQNVIDYVMTQCTTLMDQAAISSSSNAGPSFTMNINMINELQSNPTLSDQNNAISMNNESQSSMNFLQQFNYVSETNKMSRNNFFDEANDSFQAENHHQLNSFKSLSENGFEDLMNNANSMHNMHVLDHSANDHQHLDEKGSLPKHEIGRANSVSDSDPLEDDDDDPKYHRRKPTKGPQSKNLMAERKRRKKLNERLYHLRSLVPNISKVKVYVQLYYVYI</sequence>
<accession>A0A803LGC5</accession>
<reference evidence="8" key="2">
    <citation type="submission" date="2021-03" db="UniProtKB">
        <authorList>
            <consortium name="EnsemblPlants"/>
        </authorList>
    </citation>
    <scope>IDENTIFICATION</scope>
</reference>
<keyword evidence="2 5" id="KW-0805">Transcription regulation</keyword>
<dbReference type="Pfam" id="PF14215">
    <property type="entry name" value="bHLH-MYC_N"/>
    <property type="match status" value="1"/>
</dbReference>
<evidence type="ECO:0000313" key="8">
    <source>
        <dbReference type="EnsemblPlants" id="AUR62013022-RA:cds"/>
    </source>
</evidence>
<dbReference type="GO" id="GO:0003700">
    <property type="term" value="F:DNA-binding transcription factor activity"/>
    <property type="evidence" value="ECO:0007669"/>
    <property type="project" value="InterPro"/>
</dbReference>
<evidence type="ECO:0000256" key="3">
    <source>
        <dbReference type="ARBA" id="ARBA00023163"/>
    </source>
</evidence>
<feature type="domain" description="BHLH" evidence="7">
    <location>
        <begin position="320"/>
        <end position="364"/>
    </location>
</feature>
<evidence type="ECO:0000256" key="6">
    <source>
        <dbReference type="SAM" id="MobiDB-lite"/>
    </source>
</evidence>
<dbReference type="PANTHER" id="PTHR11514:SF43">
    <property type="entry name" value="TRANSCRIPTION FACTOR MYC2"/>
    <property type="match status" value="1"/>
</dbReference>
<dbReference type="GO" id="GO:0000976">
    <property type="term" value="F:transcription cis-regulatory region binding"/>
    <property type="evidence" value="ECO:0007669"/>
    <property type="project" value="TreeGrafter"/>
</dbReference>
<name>A0A803LGC5_CHEQI</name>
<dbReference type="InterPro" id="IPR011598">
    <property type="entry name" value="bHLH_dom"/>
</dbReference>
<dbReference type="InterPro" id="IPR036638">
    <property type="entry name" value="HLH_DNA-bd_sf"/>
</dbReference>
<dbReference type="Gene3D" id="4.10.280.10">
    <property type="entry name" value="Helix-loop-helix DNA-binding domain"/>
    <property type="match status" value="1"/>
</dbReference>
<organism evidence="8 9">
    <name type="scientific">Chenopodium quinoa</name>
    <name type="common">Quinoa</name>
    <dbReference type="NCBI Taxonomy" id="63459"/>
    <lineage>
        <taxon>Eukaryota</taxon>
        <taxon>Viridiplantae</taxon>
        <taxon>Streptophyta</taxon>
        <taxon>Embryophyta</taxon>
        <taxon>Tracheophyta</taxon>
        <taxon>Spermatophyta</taxon>
        <taxon>Magnoliopsida</taxon>
        <taxon>eudicotyledons</taxon>
        <taxon>Gunneridae</taxon>
        <taxon>Pentapetalae</taxon>
        <taxon>Caryophyllales</taxon>
        <taxon>Chenopodiaceae</taxon>
        <taxon>Chenopodioideae</taxon>
        <taxon>Atripliceae</taxon>
        <taxon>Chenopodium</taxon>
    </lineage>
</organism>
<dbReference type="InterPro" id="IPR045084">
    <property type="entry name" value="AIB/MYC-like"/>
</dbReference>
<dbReference type="AlphaFoldDB" id="A0A803LGC5"/>
<dbReference type="Gramene" id="AUR62013022-RA">
    <property type="protein sequence ID" value="AUR62013022-RA:cds"/>
    <property type="gene ID" value="AUR62013022"/>
</dbReference>
<keyword evidence="3 5" id="KW-0804">Transcription</keyword>
<reference evidence="8" key="1">
    <citation type="journal article" date="2017" name="Nature">
        <title>The genome of Chenopodium quinoa.</title>
        <authorList>
            <person name="Jarvis D.E."/>
            <person name="Ho Y.S."/>
            <person name="Lightfoot D.J."/>
            <person name="Schmoeckel S.M."/>
            <person name="Li B."/>
            <person name="Borm T.J.A."/>
            <person name="Ohyanagi H."/>
            <person name="Mineta K."/>
            <person name="Michell C.T."/>
            <person name="Saber N."/>
            <person name="Kharbatia N.M."/>
            <person name="Rupper R.R."/>
            <person name="Sharp A.R."/>
            <person name="Dally N."/>
            <person name="Boughton B.A."/>
            <person name="Woo Y.H."/>
            <person name="Gao G."/>
            <person name="Schijlen E.G.W.M."/>
            <person name="Guo X."/>
            <person name="Momin A.A."/>
            <person name="Negrao S."/>
            <person name="Al-Babili S."/>
            <person name="Gehring C."/>
            <person name="Roessner U."/>
            <person name="Jung C."/>
            <person name="Murphy K."/>
            <person name="Arold S.T."/>
            <person name="Gojobori T."/>
            <person name="van der Linden C.G."/>
            <person name="van Loo E.N."/>
            <person name="Jellen E.N."/>
            <person name="Maughan P.J."/>
            <person name="Tester M."/>
        </authorList>
    </citation>
    <scope>NUCLEOTIDE SEQUENCE [LARGE SCALE GENOMIC DNA]</scope>
    <source>
        <strain evidence="8">cv. PI 614886</strain>
    </source>
</reference>
<feature type="compositionally biased region" description="Basic and acidic residues" evidence="6">
    <location>
        <begin position="278"/>
        <end position="292"/>
    </location>
</feature>